<evidence type="ECO:0000313" key="2">
    <source>
        <dbReference type="Proteomes" id="UP000829196"/>
    </source>
</evidence>
<reference evidence="1" key="1">
    <citation type="journal article" date="2022" name="Front. Genet.">
        <title>Chromosome-Scale Assembly of the Dendrobium nobile Genome Provides Insights Into the Molecular Mechanism of the Biosynthesis of the Medicinal Active Ingredient of Dendrobium.</title>
        <authorList>
            <person name="Xu Q."/>
            <person name="Niu S.-C."/>
            <person name="Li K.-L."/>
            <person name="Zheng P.-J."/>
            <person name="Zhang X.-J."/>
            <person name="Jia Y."/>
            <person name="Liu Y."/>
            <person name="Niu Y.-X."/>
            <person name="Yu L.-H."/>
            <person name="Chen D.-F."/>
            <person name="Zhang G.-Q."/>
        </authorList>
    </citation>
    <scope>NUCLEOTIDE SEQUENCE</scope>
    <source>
        <tissue evidence="1">Leaf</tissue>
    </source>
</reference>
<comment type="caution">
    <text evidence="1">The sequence shown here is derived from an EMBL/GenBank/DDBJ whole genome shotgun (WGS) entry which is preliminary data.</text>
</comment>
<evidence type="ECO:0000313" key="1">
    <source>
        <dbReference type="EMBL" id="KAI0493104.1"/>
    </source>
</evidence>
<gene>
    <name evidence="1" type="ORF">KFK09_027380</name>
</gene>
<keyword evidence="2" id="KW-1185">Reference proteome</keyword>
<protein>
    <submittedName>
        <fullName evidence="1">Uncharacterized protein</fullName>
    </submittedName>
</protein>
<dbReference type="EMBL" id="JAGYWB010000018">
    <property type="protein sequence ID" value="KAI0493104.1"/>
    <property type="molecule type" value="Genomic_DNA"/>
</dbReference>
<sequence>MRAGAFTLESGLATSCVDWKEAKKAEVSKALFSASFVRSPPSMRFSGGSAAFIAGNQPLSVFSFDTLHPIKLSYRFSGSPLPAAVPRRKLGLQ</sequence>
<name>A0A8T3AAN5_DENNO</name>
<proteinExistence type="predicted"/>
<dbReference type="Proteomes" id="UP000829196">
    <property type="component" value="Unassembled WGS sequence"/>
</dbReference>
<organism evidence="1 2">
    <name type="scientific">Dendrobium nobile</name>
    <name type="common">Orchid</name>
    <dbReference type="NCBI Taxonomy" id="94219"/>
    <lineage>
        <taxon>Eukaryota</taxon>
        <taxon>Viridiplantae</taxon>
        <taxon>Streptophyta</taxon>
        <taxon>Embryophyta</taxon>
        <taxon>Tracheophyta</taxon>
        <taxon>Spermatophyta</taxon>
        <taxon>Magnoliopsida</taxon>
        <taxon>Liliopsida</taxon>
        <taxon>Asparagales</taxon>
        <taxon>Orchidaceae</taxon>
        <taxon>Epidendroideae</taxon>
        <taxon>Malaxideae</taxon>
        <taxon>Dendrobiinae</taxon>
        <taxon>Dendrobium</taxon>
    </lineage>
</organism>
<dbReference type="AlphaFoldDB" id="A0A8T3AAN5"/>
<accession>A0A8T3AAN5</accession>